<sequence length="274" mass="29033">MRATGEGADRAVADAAADPSATAPPPVPLAEPAEVLSAGLLLTPARPANAFEETVQRLLQSIRLGLIAPGERLPPERELAGMLEVSRDTLREAIGSLADAGWVVARRGRYGGTFVADAPPQRTTPHSPAPPADPSALAAELEDTLALRAVIEVGSARRAAERPLAASDRERLWQAYRDCHDVGAEQYRVADSRFHLLIAELLGAPSVIPLMADVRMRVNAFLDGIPLLAPNIAHSDEQHRAIVGAILRGSGDDAAHAMAEHLEGTEALLRGFYG</sequence>
<feature type="domain" description="HTH gntR-type" evidence="5">
    <location>
        <begin position="48"/>
        <end position="118"/>
    </location>
</feature>
<organism evidence="6 7">
    <name type="scientific">Agromyces aurantiacus</name>
    <dbReference type="NCBI Taxonomy" id="165814"/>
    <lineage>
        <taxon>Bacteria</taxon>
        <taxon>Bacillati</taxon>
        <taxon>Actinomycetota</taxon>
        <taxon>Actinomycetes</taxon>
        <taxon>Micrococcales</taxon>
        <taxon>Microbacteriaceae</taxon>
        <taxon>Agromyces</taxon>
    </lineage>
</organism>
<keyword evidence="7" id="KW-1185">Reference proteome</keyword>
<evidence type="ECO:0000256" key="3">
    <source>
        <dbReference type="ARBA" id="ARBA00023163"/>
    </source>
</evidence>
<keyword evidence="1" id="KW-0805">Transcription regulation</keyword>
<dbReference type="Gene3D" id="1.10.10.10">
    <property type="entry name" value="Winged helix-like DNA-binding domain superfamily/Winged helix DNA-binding domain"/>
    <property type="match status" value="1"/>
</dbReference>
<evidence type="ECO:0000313" key="7">
    <source>
        <dbReference type="Proteomes" id="UP001595960"/>
    </source>
</evidence>
<evidence type="ECO:0000256" key="4">
    <source>
        <dbReference type="SAM" id="MobiDB-lite"/>
    </source>
</evidence>
<dbReference type="SUPFAM" id="SSF46785">
    <property type="entry name" value="Winged helix' DNA-binding domain"/>
    <property type="match status" value="1"/>
</dbReference>
<dbReference type="SMART" id="SM00345">
    <property type="entry name" value="HTH_GNTR"/>
    <property type="match status" value="1"/>
</dbReference>
<feature type="region of interest" description="Disordered" evidence="4">
    <location>
        <begin position="115"/>
        <end position="135"/>
    </location>
</feature>
<dbReference type="SUPFAM" id="SSF48008">
    <property type="entry name" value="GntR ligand-binding domain-like"/>
    <property type="match status" value="1"/>
</dbReference>
<accession>A0ABV9R7D8</accession>
<dbReference type="InterPro" id="IPR000524">
    <property type="entry name" value="Tscrpt_reg_HTH_GntR"/>
</dbReference>
<dbReference type="InterPro" id="IPR036388">
    <property type="entry name" value="WH-like_DNA-bd_sf"/>
</dbReference>
<keyword evidence="3" id="KW-0804">Transcription</keyword>
<dbReference type="Pfam" id="PF00392">
    <property type="entry name" value="GntR"/>
    <property type="match status" value="1"/>
</dbReference>
<evidence type="ECO:0000259" key="5">
    <source>
        <dbReference type="PROSITE" id="PS50949"/>
    </source>
</evidence>
<dbReference type="InterPro" id="IPR011711">
    <property type="entry name" value="GntR_C"/>
</dbReference>
<dbReference type="PANTHER" id="PTHR43537:SF24">
    <property type="entry name" value="GLUCONATE OPERON TRANSCRIPTIONAL REPRESSOR"/>
    <property type="match status" value="1"/>
</dbReference>
<dbReference type="RefSeq" id="WP_204393618.1">
    <property type="nucleotide sequence ID" value="NZ_JAFBBW010000001.1"/>
</dbReference>
<gene>
    <name evidence="6" type="ORF">ACFPER_12940</name>
</gene>
<reference evidence="7" key="1">
    <citation type="journal article" date="2019" name="Int. J. Syst. Evol. Microbiol.">
        <title>The Global Catalogue of Microorganisms (GCM) 10K type strain sequencing project: providing services to taxonomists for standard genome sequencing and annotation.</title>
        <authorList>
            <consortium name="The Broad Institute Genomics Platform"/>
            <consortium name="The Broad Institute Genome Sequencing Center for Infectious Disease"/>
            <person name="Wu L."/>
            <person name="Ma J."/>
        </authorList>
    </citation>
    <scope>NUCLEOTIDE SEQUENCE [LARGE SCALE GENOMIC DNA]</scope>
    <source>
        <strain evidence="7">CGMCC 1.12192</strain>
    </source>
</reference>
<dbReference type="InterPro" id="IPR008920">
    <property type="entry name" value="TF_FadR/GntR_C"/>
</dbReference>
<dbReference type="PANTHER" id="PTHR43537">
    <property type="entry name" value="TRANSCRIPTIONAL REGULATOR, GNTR FAMILY"/>
    <property type="match status" value="1"/>
</dbReference>
<proteinExistence type="predicted"/>
<keyword evidence="2" id="KW-0238">DNA-binding</keyword>
<evidence type="ECO:0000256" key="1">
    <source>
        <dbReference type="ARBA" id="ARBA00023015"/>
    </source>
</evidence>
<name>A0ABV9R7D8_9MICO</name>
<feature type="region of interest" description="Disordered" evidence="4">
    <location>
        <begin position="1"/>
        <end position="28"/>
    </location>
</feature>
<dbReference type="InterPro" id="IPR036390">
    <property type="entry name" value="WH_DNA-bd_sf"/>
</dbReference>
<evidence type="ECO:0000256" key="2">
    <source>
        <dbReference type="ARBA" id="ARBA00023125"/>
    </source>
</evidence>
<protein>
    <submittedName>
        <fullName evidence="6">FadR/GntR family transcriptional regulator</fullName>
    </submittedName>
</protein>
<comment type="caution">
    <text evidence="6">The sequence shown here is derived from an EMBL/GenBank/DDBJ whole genome shotgun (WGS) entry which is preliminary data.</text>
</comment>
<dbReference type="Gene3D" id="1.20.120.530">
    <property type="entry name" value="GntR ligand-binding domain-like"/>
    <property type="match status" value="1"/>
</dbReference>
<dbReference type="Pfam" id="PF07729">
    <property type="entry name" value="FCD"/>
    <property type="match status" value="1"/>
</dbReference>
<dbReference type="PRINTS" id="PR00035">
    <property type="entry name" value="HTHGNTR"/>
</dbReference>
<evidence type="ECO:0000313" key="6">
    <source>
        <dbReference type="EMBL" id="MFC4829705.1"/>
    </source>
</evidence>
<dbReference type="CDD" id="cd07377">
    <property type="entry name" value="WHTH_GntR"/>
    <property type="match status" value="1"/>
</dbReference>
<dbReference type="SMART" id="SM00895">
    <property type="entry name" value="FCD"/>
    <property type="match status" value="1"/>
</dbReference>
<dbReference type="EMBL" id="JBHSJC010000001">
    <property type="protein sequence ID" value="MFC4829705.1"/>
    <property type="molecule type" value="Genomic_DNA"/>
</dbReference>
<dbReference type="Proteomes" id="UP001595960">
    <property type="component" value="Unassembled WGS sequence"/>
</dbReference>
<dbReference type="PROSITE" id="PS50949">
    <property type="entry name" value="HTH_GNTR"/>
    <property type="match status" value="1"/>
</dbReference>